<dbReference type="Proteomes" id="UP000184514">
    <property type="component" value="Unassembled WGS sequence"/>
</dbReference>
<dbReference type="EMBL" id="MLCB01000178">
    <property type="protein sequence ID" value="OJI92497.1"/>
    <property type="molecule type" value="Genomic_DNA"/>
</dbReference>
<evidence type="ECO:0000313" key="1">
    <source>
        <dbReference type="EMBL" id="OJI92497.1"/>
    </source>
</evidence>
<organism evidence="1 2">
    <name type="scientific">Planktotalea frisia</name>
    <dbReference type="NCBI Taxonomy" id="696762"/>
    <lineage>
        <taxon>Bacteria</taxon>
        <taxon>Pseudomonadati</taxon>
        <taxon>Pseudomonadota</taxon>
        <taxon>Alphaproteobacteria</taxon>
        <taxon>Rhodobacterales</taxon>
        <taxon>Paracoccaceae</taxon>
        <taxon>Planktotalea</taxon>
    </lineage>
</organism>
<reference evidence="1 2" key="1">
    <citation type="submission" date="2016-10" db="EMBL/GenBank/DDBJ databases">
        <title>Genome sequence of Planktotalea frisia SH6-1.</title>
        <authorList>
            <person name="Poehlein A."/>
            <person name="Bakenhus I."/>
            <person name="Voget S."/>
            <person name="Brinkhoff T."/>
            <person name="Simon M."/>
        </authorList>
    </citation>
    <scope>NUCLEOTIDE SEQUENCE [LARGE SCALE GENOMIC DNA]</scope>
    <source>
        <strain evidence="1 2">SH6-1</strain>
    </source>
</reference>
<evidence type="ECO:0000313" key="2">
    <source>
        <dbReference type="Proteomes" id="UP000184514"/>
    </source>
</evidence>
<keyword evidence="2" id="KW-1185">Reference proteome</keyword>
<name>A0A1L9NTA8_9RHOB</name>
<protein>
    <submittedName>
        <fullName evidence="1">Uncharacterized protein</fullName>
    </submittedName>
</protein>
<proteinExistence type="predicted"/>
<accession>A0A1L9NTA8</accession>
<dbReference type="STRING" id="696762.PFRI_32820"/>
<dbReference type="AlphaFoldDB" id="A0A1L9NTA8"/>
<gene>
    <name evidence="1" type="ORF">PFRI_32820</name>
</gene>
<sequence>MIDPIVFLAPQIAKHCGQGTCRVGPAYCCKTFRFRR</sequence>
<comment type="caution">
    <text evidence="1">The sequence shown here is derived from an EMBL/GenBank/DDBJ whole genome shotgun (WGS) entry which is preliminary data.</text>
</comment>